<feature type="region of interest" description="Disordered" evidence="1">
    <location>
        <begin position="1"/>
        <end position="256"/>
    </location>
</feature>
<dbReference type="GO" id="GO:0000226">
    <property type="term" value="P:microtubule cytoskeleton organization"/>
    <property type="evidence" value="ECO:0007669"/>
    <property type="project" value="InterPro"/>
</dbReference>
<name>A0A4V3WJU1_CAMSN</name>
<dbReference type="AlphaFoldDB" id="A0A4V3WJU1"/>
<reference evidence="2 3" key="1">
    <citation type="journal article" date="2018" name="Proc. Natl. Acad. Sci. U.S.A.">
        <title>Draft genome sequence of Camellia sinensis var. sinensis provides insights into the evolution of the tea genome and tea quality.</title>
        <authorList>
            <person name="Wei C."/>
            <person name="Yang H."/>
            <person name="Wang S."/>
            <person name="Zhao J."/>
            <person name="Liu C."/>
            <person name="Gao L."/>
            <person name="Xia E."/>
            <person name="Lu Y."/>
            <person name="Tai Y."/>
            <person name="She G."/>
            <person name="Sun J."/>
            <person name="Cao H."/>
            <person name="Tong W."/>
            <person name="Gao Q."/>
            <person name="Li Y."/>
            <person name="Deng W."/>
            <person name="Jiang X."/>
            <person name="Wang W."/>
            <person name="Chen Q."/>
            <person name="Zhang S."/>
            <person name="Li H."/>
            <person name="Wu J."/>
            <person name="Wang P."/>
            <person name="Li P."/>
            <person name="Shi C."/>
            <person name="Zheng F."/>
            <person name="Jian J."/>
            <person name="Huang B."/>
            <person name="Shan D."/>
            <person name="Shi M."/>
            <person name="Fang C."/>
            <person name="Yue Y."/>
            <person name="Li F."/>
            <person name="Li D."/>
            <person name="Wei S."/>
            <person name="Han B."/>
            <person name="Jiang C."/>
            <person name="Yin Y."/>
            <person name="Xia T."/>
            <person name="Zhang Z."/>
            <person name="Bennetzen J.L."/>
            <person name="Zhao S."/>
            <person name="Wan X."/>
        </authorList>
    </citation>
    <scope>NUCLEOTIDE SEQUENCE [LARGE SCALE GENOMIC DNA]</scope>
    <source>
        <strain evidence="3">cv. Shuchazao</strain>
        <tissue evidence="2">Leaf</tissue>
    </source>
</reference>
<dbReference type="GO" id="GO:0008017">
    <property type="term" value="F:microtubule binding"/>
    <property type="evidence" value="ECO:0007669"/>
    <property type="project" value="InterPro"/>
</dbReference>
<feature type="compositionally biased region" description="Basic and acidic residues" evidence="1">
    <location>
        <begin position="94"/>
        <end position="112"/>
    </location>
</feature>
<feature type="compositionally biased region" description="Basic and acidic residues" evidence="1">
    <location>
        <begin position="16"/>
        <end position="38"/>
    </location>
</feature>
<keyword evidence="3" id="KW-1185">Reference proteome</keyword>
<dbReference type="InterPro" id="IPR044806">
    <property type="entry name" value="WVD2/WDL1-4"/>
</dbReference>
<dbReference type="PANTHER" id="PTHR46372:SF2">
    <property type="entry name" value="PROTEIN WVD2-LIKE 3"/>
    <property type="match status" value="1"/>
</dbReference>
<comment type="caution">
    <text evidence="2">The sequence shown here is derived from an EMBL/GenBank/DDBJ whole genome shotgun (WGS) entry which is preliminary data.</text>
</comment>
<dbReference type="PANTHER" id="PTHR46372">
    <property type="entry name" value="PROTEIN WVD2-LIKE 3"/>
    <property type="match status" value="1"/>
</dbReference>
<organism evidence="2 3">
    <name type="scientific">Camellia sinensis var. sinensis</name>
    <name type="common">China tea</name>
    <dbReference type="NCBI Taxonomy" id="542762"/>
    <lineage>
        <taxon>Eukaryota</taxon>
        <taxon>Viridiplantae</taxon>
        <taxon>Streptophyta</taxon>
        <taxon>Embryophyta</taxon>
        <taxon>Tracheophyta</taxon>
        <taxon>Spermatophyta</taxon>
        <taxon>Magnoliopsida</taxon>
        <taxon>eudicotyledons</taxon>
        <taxon>Gunneridae</taxon>
        <taxon>Pentapetalae</taxon>
        <taxon>asterids</taxon>
        <taxon>Ericales</taxon>
        <taxon>Theaceae</taxon>
        <taxon>Camellia</taxon>
    </lineage>
</organism>
<dbReference type="Proteomes" id="UP000306102">
    <property type="component" value="Unassembled WGS sequence"/>
</dbReference>
<dbReference type="EMBL" id="SDRB02012240">
    <property type="protein sequence ID" value="THF98296.1"/>
    <property type="molecule type" value="Genomic_DNA"/>
</dbReference>
<feature type="compositionally biased region" description="Polar residues" evidence="1">
    <location>
        <begin position="115"/>
        <end position="150"/>
    </location>
</feature>
<evidence type="ECO:0000256" key="1">
    <source>
        <dbReference type="SAM" id="MobiDB-lite"/>
    </source>
</evidence>
<accession>A0A4V3WJU1</accession>
<feature type="compositionally biased region" description="Basic and acidic residues" evidence="1">
    <location>
        <begin position="48"/>
        <end position="60"/>
    </location>
</feature>
<feature type="compositionally biased region" description="Basic and acidic residues" evidence="1">
    <location>
        <begin position="178"/>
        <end position="201"/>
    </location>
</feature>
<gene>
    <name evidence="2" type="ORF">TEA_004871</name>
</gene>
<evidence type="ECO:0000313" key="2">
    <source>
        <dbReference type="EMBL" id="THF98296.1"/>
    </source>
</evidence>
<evidence type="ECO:0000313" key="3">
    <source>
        <dbReference type="Proteomes" id="UP000306102"/>
    </source>
</evidence>
<protein>
    <submittedName>
        <fullName evidence="2">Uncharacterized protein</fullName>
    </submittedName>
</protein>
<sequence>MENEKQIEQSLEEQDQISKEENHDNQDEIKKEEDKVIHMIEANQLQGDVKEQRQENEAGKVGKSQTDSIKKLKQGSKQNIKAKGTIPHPFCLATEKRMSRERRGSMDFKEYKPTLSRSGSLNYKALSQSSIGAERTSNQTHAKSINTAPRSSLPPKIAASEPVDIRVENGPKSKNKTQGKEPEKKKPQLDAKEGGEVEGKKIQKSSTFKALPLPSFYQQQKGQPPRPETKKITASHTKSPLLGQESKSVNKSGDSKGKLVAIGKTISRRAKETISKLHKTTPKSLSTLPNEVVKAVVSSG</sequence>
<proteinExistence type="predicted"/>